<feature type="region of interest" description="Disordered" evidence="1">
    <location>
        <begin position="31"/>
        <end position="56"/>
    </location>
</feature>
<evidence type="ECO:0000256" key="1">
    <source>
        <dbReference type="SAM" id="MobiDB-lite"/>
    </source>
</evidence>
<evidence type="ECO:0000313" key="2">
    <source>
        <dbReference type="EMBL" id="GFD62900.1"/>
    </source>
</evidence>
<feature type="non-terminal residue" evidence="2">
    <location>
        <position position="1"/>
    </location>
</feature>
<feature type="compositionally biased region" description="Gly residues" evidence="1">
    <location>
        <begin position="33"/>
        <end position="56"/>
    </location>
</feature>
<organism evidence="2">
    <name type="scientific">Tanacetum cinerariifolium</name>
    <name type="common">Dalmatian daisy</name>
    <name type="synonym">Chrysanthemum cinerariifolium</name>
    <dbReference type="NCBI Taxonomy" id="118510"/>
    <lineage>
        <taxon>Eukaryota</taxon>
        <taxon>Viridiplantae</taxon>
        <taxon>Streptophyta</taxon>
        <taxon>Embryophyta</taxon>
        <taxon>Tracheophyta</taxon>
        <taxon>Spermatophyta</taxon>
        <taxon>Magnoliopsida</taxon>
        <taxon>eudicotyledons</taxon>
        <taxon>Gunneridae</taxon>
        <taxon>Pentapetalae</taxon>
        <taxon>asterids</taxon>
        <taxon>campanulids</taxon>
        <taxon>Asterales</taxon>
        <taxon>Asteraceae</taxon>
        <taxon>Asteroideae</taxon>
        <taxon>Anthemideae</taxon>
        <taxon>Anthemidinae</taxon>
        <taxon>Tanacetum</taxon>
    </lineage>
</organism>
<gene>
    <name evidence="2" type="ORF">Tci_934869</name>
</gene>
<feature type="non-terminal residue" evidence="2">
    <location>
        <position position="56"/>
    </location>
</feature>
<dbReference type="AlphaFoldDB" id="A0A699XX25"/>
<reference evidence="2" key="1">
    <citation type="journal article" date="2019" name="Sci. Rep.">
        <title>Draft genome of Tanacetum cinerariifolium, the natural source of mosquito coil.</title>
        <authorList>
            <person name="Yamashiro T."/>
            <person name="Shiraishi A."/>
            <person name="Satake H."/>
            <person name="Nakayama K."/>
        </authorList>
    </citation>
    <scope>NUCLEOTIDE SEQUENCE</scope>
</reference>
<proteinExistence type="predicted"/>
<accession>A0A699XX25</accession>
<dbReference type="EMBL" id="BKCJ011948970">
    <property type="protein sequence ID" value="GFD62900.1"/>
    <property type="molecule type" value="Genomic_DNA"/>
</dbReference>
<protein>
    <submittedName>
        <fullName evidence="2">Uncharacterized protein</fullName>
    </submittedName>
</protein>
<sequence>LAEGSGNGGEWEVEAASSLSRIMAARQPKERIGLGGGAGDNIGEGGDSIEGSGGKG</sequence>
<comment type="caution">
    <text evidence="2">The sequence shown here is derived from an EMBL/GenBank/DDBJ whole genome shotgun (WGS) entry which is preliminary data.</text>
</comment>
<name>A0A699XX25_TANCI</name>